<reference evidence="1 2" key="1">
    <citation type="submission" date="2020-08" db="EMBL/GenBank/DDBJ databases">
        <title>Genomic Encyclopedia of Type Strains, Phase IV (KMG-IV): sequencing the most valuable type-strain genomes for metagenomic binning, comparative biology and taxonomic classification.</title>
        <authorList>
            <person name="Goeker M."/>
        </authorList>
    </citation>
    <scope>NUCLEOTIDE SEQUENCE [LARGE SCALE GENOMIC DNA]</scope>
    <source>
        <strain evidence="1 2">DSM 103737</strain>
    </source>
</reference>
<organism evidence="1 2">
    <name type="scientific">Chelatococcus caeni</name>
    <dbReference type="NCBI Taxonomy" id="1348468"/>
    <lineage>
        <taxon>Bacteria</taxon>
        <taxon>Pseudomonadati</taxon>
        <taxon>Pseudomonadota</taxon>
        <taxon>Alphaproteobacteria</taxon>
        <taxon>Hyphomicrobiales</taxon>
        <taxon>Chelatococcaceae</taxon>
        <taxon>Chelatococcus</taxon>
    </lineage>
</organism>
<dbReference type="EMBL" id="JACIEN010000001">
    <property type="protein sequence ID" value="MBB4015533.1"/>
    <property type="molecule type" value="Genomic_DNA"/>
</dbReference>
<dbReference type="GO" id="GO:0004497">
    <property type="term" value="F:monooxygenase activity"/>
    <property type="evidence" value="ECO:0007669"/>
    <property type="project" value="UniProtKB-KW"/>
</dbReference>
<sequence length="123" mass="14400">MSGEAKHPSIARIWRGRTRRAVADEYERYNYEAGIRPLIEKAMGVQTFREDREDETEFVTISYWESVEAMSRFTGDDPTRIHHLERDREYLIELPQRVQILKLRARHGNVGAEQALPSEKAGR</sequence>
<protein>
    <submittedName>
        <fullName evidence="1">Heme-degrading monooxygenase HmoA</fullName>
    </submittedName>
</protein>
<keyword evidence="1" id="KW-0503">Monooxygenase</keyword>
<dbReference type="InterPro" id="IPR011008">
    <property type="entry name" value="Dimeric_a/b-barrel"/>
</dbReference>
<keyword evidence="2" id="KW-1185">Reference proteome</keyword>
<name>A0A840BSG1_9HYPH</name>
<keyword evidence="1" id="KW-0560">Oxidoreductase</keyword>
<dbReference type="Proteomes" id="UP000577362">
    <property type="component" value="Unassembled WGS sequence"/>
</dbReference>
<comment type="caution">
    <text evidence="1">The sequence shown here is derived from an EMBL/GenBank/DDBJ whole genome shotgun (WGS) entry which is preliminary data.</text>
</comment>
<evidence type="ECO:0000313" key="1">
    <source>
        <dbReference type="EMBL" id="MBB4015533.1"/>
    </source>
</evidence>
<accession>A0A840BSG1</accession>
<evidence type="ECO:0000313" key="2">
    <source>
        <dbReference type="Proteomes" id="UP000577362"/>
    </source>
</evidence>
<proteinExistence type="predicted"/>
<dbReference type="SUPFAM" id="SSF54909">
    <property type="entry name" value="Dimeric alpha+beta barrel"/>
    <property type="match status" value="1"/>
</dbReference>
<dbReference type="RefSeq" id="WP_019400537.1">
    <property type="nucleotide sequence ID" value="NZ_JACIEN010000001.1"/>
</dbReference>
<gene>
    <name evidence="1" type="ORF">GGR16_000539</name>
</gene>
<dbReference type="AlphaFoldDB" id="A0A840BSG1"/>